<accession>A0A6B3SWL8</accession>
<keyword evidence="4" id="KW-0812">Transmembrane</keyword>
<comment type="caution">
    <text evidence="6">The sequence shown here is derived from an EMBL/GenBank/DDBJ whole genome shotgun (WGS) entry which is preliminary data.</text>
</comment>
<evidence type="ECO:0000259" key="5">
    <source>
        <dbReference type="PROSITE" id="PS50111"/>
    </source>
</evidence>
<proteinExistence type="inferred from homology"/>
<feature type="domain" description="Methyl-accepting transducer" evidence="5">
    <location>
        <begin position="223"/>
        <end position="452"/>
    </location>
</feature>
<dbReference type="GO" id="GO:0005886">
    <property type="term" value="C:plasma membrane"/>
    <property type="evidence" value="ECO:0007669"/>
    <property type="project" value="TreeGrafter"/>
</dbReference>
<keyword evidence="3" id="KW-0807">Transducer</keyword>
<dbReference type="Pfam" id="PF00015">
    <property type="entry name" value="MCPsignal"/>
    <property type="match status" value="1"/>
</dbReference>
<dbReference type="Proteomes" id="UP000482155">
    <property type="component" value="Unassembled WGS sequence"/>
</dbReference>
<feature type="transmembrane region" description="Helical" evidence="4">
    <location>
        <begin position="87"/>
        <end position="104"/>
    </location>
</feature>
<dbReference type="GO" id="GO:0007165">
    <property type="term" value="P:signal transduction"/>
    <property type="evidence" value="ECO:0007669"/>
    <property type="project" value="UniProtKB-KW"/>
</dbReference>
<dbReference type="GO" id="GO:0004888">
    <property type="term" value="F:transmembrane signaling receptor activity"/>
    <property type="evidence" value="ECO:0007669"/>
    <property type="project" value="TreeGrafter"/>
</dbReference>
<comment type="similarity">
    <text evidence="2">Belongs to the methyl-accepting chemotaxis (MCP) protein family.</text>
</comment>
<organism evidence="6 7">
    <name type="scientific">Noviherbaspirillum galbum</name>
    <dbReference type="NCBI Taxonomy" id="2709383"/>
    <lineage>
        <taxon>Bacteria</taxon>
        <taxon>Pseudomonadati</taxon>
        <taxon>Pseudomonadota</taxon>
        <taxon>Betaproteobacteria</taxon>
        <taxon>Burkholderiales</taxon>
        <taxon>Oxalobacteraceae</taxon>
        <taxon>Noviherbaspirillum</taxon>
    </lineage>
</organism>
<keyword evidence="4" id="KW-0472">Membrane</keyword>
<reference evidence="6 7" key="1">
    <citation type="submission" date="2020-02" db="EMBL/GenBank/DDBJ databases">
        <authorList>
            <person name="Kim M.K."/>
        </authorList>
    </citation>
    <scope>NUCLEOTIDE SEQUENCE [LARGE SCALE GENOMIC DNA]</scope>
    <source>
        <strain evidence="6 7">17J57-3</strain>
    </source>
</reference>
<dbReference type="PROSITE" id="PS50111">
    <property type="entry name" value="CHEMOTAXIS_TRANSDUC_2"/>
    <property type="match status" value="1"/>
</dbReference>
<dbReference type="InterPro" id="IPR051310">
    <property type="entry name" value="MCP_chemotaxis"/>
</dbReference>
<keyword evidence="4" id="KW-1133">Transmembrane helix</keyword>
<evidence type="ECO:0000256" key="3">
    <source>
        <dbReference type="PROSITE-ProRule" id="PRU00284"/>
    </source>
</evidence>
<evidence type="ECO:0000313" key="7">
    <source>
        <dbReference type="Proteomes" id="UP000482155"/>
    </source>
</evidence>
<dbReference type="InterPro" id="IPR004089">
    <property type="entry name" value="MCPsignal_dom"/>
</dbReference>
<dbReference type="GO" id="GO:0006935">
    <property type="term" value="P:chemotaxis"/>
    <property type="evidence" value="ECO:0007669"/>
    <property type="project" value="UniProtKB-KW"/>
</dbReference>
<sequence length="472" mass="49707">MYHQEDMGAIGRLGDKVLLGTLAVSALLAAAIGNHYGRPGLAIAAAGLLFAAGCASFGFFRGLASAICLAVLNAAMVALHIQLGRGIIEFHFGVFTLLALVLIYRDWRPIIATAAFFAVHHILFDRLQLAGYDIYCTTEPDFLRIVGHAGYVVAQSSIEVFVAVILRRAAIQSAELHAIVSRLTDGTSISLDVRHLAVTSPEATALTRALGTLRSAIEDVSRVADSVAHASRRISDSNERISHGTGMAAQRIQHMSRRMQDIAEEVAGSEKSASEAERLAQSACAGVDEGTAVVDQVTRKMQRIQESSKSISDITQVIDSISFQTNILALNAAVEASRAGEQGRGFAVVASEVRNLAARSAAAAKEIRGLIETSVKEINEGAALASTAGASMATITGTIDEVRASMKDIVARTTSQRAQISDINESLGTLGKSTAENVELVKATSAGASELVAQAEHLSEAVGSFELGRVEA</sequence>
<keyword evidence="7" id="KW-1185">Reference proteome</keyword>
<feature type="transmembrane region" description="Helical" evidence="4">
    <location>
        <begin position="42"/>
        <end position="75"/>
    </location>
</feature>
<dbReference type="PANTHER" id="PTHR43531:SF11">
    <property type="entry name" value="METHYL-ACCEPTING CHEMOTAXIS PROTEIN 3"/>
    <property type="match status" value="1"/>
</dbReference>
<dbReference type="RefSeq" id="WP_163963999.1">
    <property type="nucleotide sequence ID" value="NZ_JAAIVB010000045.1"/>
</dbReference>
<evidence type="ECO:0000256" key="2">
    <source>
        <dbReference type="ARBA" id="ARBA00029447"/>
    </source>
</evidence>
<dbReference type="SUPFAM" id="SSF58104">
    <property type="entry name" value="Methyl-accepting chemotaxis protein (MCP) signaling domain"/>
    <property type="match status" value="1"/>
</dbReference>
<gene>
    <name evidence="6" type="ORF">G3574_13550</name>
</gene>
<feature type="transmembrane region" description="Helical" evidence="4">
    <location>
        <begin position="17"/>
        <end position="36"/>
    </location>
</feature>
<dbReference type="EMBL" id="JAAIVB010000045">
    <property type="protein sequence ID" value="NEX62109.1"/>
    <property type="molecule type" value="Genomic_DNA"/>
</dbReference>
<protein>
    <submittedName>
        <fullName evidence="6">Chemotaxis protein</fullName>
    </submittedName>
</protein>
<dbReference type="Gene3D" id="1.10.287.950">
    <property type="entry name" value="Methyl-accepting chemotaxis protein"/>
    <property type="match status" value="1"/>
</dbReference>
<keyword evidence="1" id="KW-0145">Chemotaxis</keyword>
<evidence type="ECO:0000313" key="6">
    <source>
        <dbReference type="EMBL" id="NEX62109.1"/>
    </source>
</evidence>
<dbReference type="PANTHER" id="PTHR43531">
    <property type="entry name" value="PROTEIN ICFG"/>
    <property type="match status" value="1"/>
</dbReference>
<dbReference type="AlphaFoldDB" id="A0A6B3SWL8"/>
<name>A0A6B3SWL8_9BURK</name>
<evidence type="ECO:0000256" key="4">
    <source>
        <dbReference type="SAM" id="Phobius"/>
    </source>
</evidence>
<evidence type="ECO:0000256" key="1">
    <source>
        <dbReference type="ARBA" id="ARBA00022500"/>
    </source>
</evidence>
<dbReference type="SMART" id="SM00283">
    <property type="entry name" value="MA"/>
    <property type="match status" value="1"/>
</dbReference>